<organism evidence="1 2">
    <name type="scientific">Dreissena polymorpha</name>
    <name type="common">Zebra mussel</name>
    <name type="synonym">Mytilus polymorpha</name>
    <dbReference type="NCBI Taxonomy" id="45954"/>
    <lineage>
        <taxon>Eukaryota</taxon>
        <taxon>Metazoa</taxon>
        <taxon>Spiralia</taxon>
        <taxon>Lophotrochozoa</taxon>
        <taxon>Mollusca</taxon>
        <taxon>Bivalvia</taxon>
        <taxon>Autobranchia</taxon>
        <taxon>Heteroconchia</taxon>
        <taxon>Euheterodonta</taxon>
        <taxon>Imparidentia</taxon>
        <taxon>Neoheterodontei</taxon>
        <taxon>Myida</taxon>
        <taxon>Dreissenoidea</taxon>
        <taxon>Dreissenidae</taxon>
        <taxon>Dreissena</taxon>
    </lineage>
</organism>
<sequence length="118" mass="13318">MGSSRQYMDSVGPALHRLYRLLVGDLKTAIAVEISSFAANMSFKHCISFTYEVVTAKKLVALLIQCTHFSSVQLRKFALERKNLARKTNQLLQPSNCMLSDRPVNSSSHWLLLVSPYK</sequence>
<accession>A0A9D4R7C9</accession>
<reference evidence="1" key="2">
    <citation type="submission" date="2020-11" db="EMBL/GenBank/DDBJ databases">
        <authorList>
            <person name="McCartney M.A."/>
            <person name="Auch B."/>
            <person name="Kono T."/>
            <person name="Mallez S."/>
            <person name="Becker A."/>
            <person name="Gohl D.M."/>
            <person name="Silverstein K.A.T."/>
            <person name="Koren S."/>
            <person name="Bechman K.B."/>
            <person name="Herman A."/>
            <person name="Abrahante J.E."/>
            <person name="Garbe J."/>
        </authorList>
    </citation>
    <scope>NUCLEOTIDE SEQUENCE</scope>
    <source>
        <strain evidence="1">Duluth1</strain>
        <tissue evidence="1">Whole animal</tissue>
    </source>
</reference>
<reference evidence="1" key="1">
    <citation type="journal article" date="2019" name="bioRxiv">
        <title>The Genome of the Zebra Mussel, Dreissena polymorpha: A Resource for Invasive Species Research.</title>
        <authorList>
            <person name="McCartney M.A."/>
            <person name="Auch B."/>
            <person name="Kono T."/>
            <person name="Mallez S."/>
            <person name="Zhang Y."/>
            <person name="Obille A."/>
            <person name="Becker A."/>
            <person name="Abrahante J.E."/>
            <person name="Garbe J."/>
            <person name="Badalamenti J.P."/>
            <person name="Herman A."/>
            <person name="Mangelson H."/>
            <person name="Liachko I."/>
            <person name="Sullivan S."/>
            <person name="Sone E.D."/>
            <person name="Koren S."/>
            <person name="Silverstein K.A.T."/>
            <person name="Beckman K.B."/>
            <person name="Gohl D.M."/>
        </authorList>
    </citation>
    <scope>NUCLEOTIDE SEQUENCE</scope>
    <source>
        <strain evidence="1">Duluth1</strain>
        <tissue evidence="1">Whole animal</tissue>
    </source>
</reference>
<dbReference type="Proteomes" id="UP000828390">
    <property type="component" value="Unassembled WGS sequence"/>
</dbReference>
<evidence type="ECO:0000313" key="2">
    <source>
        <dbReference type="Proteomes" id="UP000828390"/>
    </source>
</evidence>
<protein>
    <submittedName>
        <fullName evidence="1">Uncharacterized protein</fullName>
    </submittedName>
</protein>
<dbReference type="EMBL" id="JAIWYP010000003">
    <property type="protein sequence ID" value="KAH3856978.1"/>
    <property type="molecule type" value="Genomic_DNA"/>
</dbReference>
<dbReference type="AlphaFoldDB" id="A0A9D4R7C9"/>
<comment type="caution">
    <text evidence="1">The sequence shown here is derived from an EMBL/GenBank/DDBJ whole genome shotgun (WGS) entry which is preliminary data.</text>
</comment>
<proteinExistence type="predicted"/>
<gene>
    <name evidence="1" type="ORF">DPMN_099575</name>
</gene>
<name>A0A9D4R7C9_DREPO</name>
<keyword evidence="2" id="KW-1185">Reference proteome</keyword>
<evidence type="ECO:0000313" key="1">
    <source>
        <dbReference type="EMBL" id="KAH3856978.1"/>
    </source>
</evidence>